<dbReference type="InterPro" id="IPR036514">
    <property type="entry name" value="SGNH_hydro_sf"/>
</dbReference>
<proteinExistence type="predicted"/>
<dbReference type="Gene3D" id="3.40.50.1110">
    <property type="entry name" value="SGNH hydrolase"/>
    <property type="match status" value="1"/>
</dbReference>
<protein>
    <submittedName>
        <fullName evidence="1">Uncharacterized protein</fullName>
    </submittedName>
</protein>
<dbReference type="GO" id="GO:0016788">
    <property type="term" value="F:hydrolase activity, acting on ester bonds"/>
    <property type="evidence" value="ECO:0007669"/>
    <property type="project" value="UniProtKB-ARBA"/>
</dbReference>
<organism evidence="1 2">
    <name type="scientific">Roseibacillus persicicus</name>
    <dbReference type="NCBI Taxonomy" id="454148"/>
    <lineage>
        <taxon>Bacteria</taxon>
        <taxon>Pseudomonadati</taxon>
        <taxon>Verrucomicrobiota</taxon>
        <taxon>Verrucomicrobiia</taxon>
        <taxon>Verrucomicrobiales</taxon>
        <taxon>Verrucomicrobiaceae</taxon>
        <taxon>Roseibacillus</taxon>
    </lineage>
</organism>
<dbReference type="EMBL" id="BMXI01000015">
    <property type="protein sequence ID" value="GHC62689.1"/>
    <property type="molecule type" value="Genomic_DNA"/>
</dbReference>
<gene>
    <name evidence="1" type="ORF">GCM10007100_32710</name>
</gene>
<dbReference type="Proteomes" id="UP000644507">
    <property type="component" value="Unassembled WGS sequence"/>
</dbReference>
<reference evidence="1" key="2">
    <citation type="submission" date="2020-09" db="EMBL/GenBank/DDBJ databases">
        <authorList>
            <person name="Sun Q."/>
            <person name="Kim S."/>
        </authorList>
    </citation>
    <scope>NUCLEOTIDE SEQUENCE</scope>
    <source>
        <strain evidence="1">KCTC 12988</strain>
    </source>
</reference>
<evidence type="ECO:0000313" key="2">
    <source>
        <dbReference type="Proteomes" id="UP000644507"/>
    </source>
</evidence>
<dbReference type="AlphaFoldDB" id="A0A918TYP6"/>
<dbReference type="SUPFAM" id="SSF52266">
    <property type="entry name" value="SGNH hydrolase"/>
    <property type="match status" value="1"/>
</dbReference>
<evidence type="ECO:0000313" key="1">
    <source>
        <dbReference type="EMBL" id="GHC62689.1"/>
    </source>
</evidence>
<sequence>MPGGYTLPFVISGLSDSQYTNITTVDSGPYIVRQAQETVAANGRQTAFVNTDGLSTYSNGALHFEASAQIAIGEASAAQMLALESKASQPQSILTQRANRNRVLQKFHPPTDYRLGRSHPSLCHGCHNSLETRKVRHLKLV</sequence>
<accession>A0A918TYP6</accession>
<keyword evidence="2" id="KW-1185">Reference proteome</keyword>
<comment type="caution">
    <text evidence="1">The sequence shown here is derived from an EMBL/GenBank/DDBJ whole genome shotgun (WGS) entry which is preliminary data.</text>
</comment>
<reference evidence="1" key="1">
    <citation type="journal article" date="2014" name="Int. J. Syst. Evol. Microbiol.">
        <title>Complete genome sequence of Corynebacterium casei LMG S-19264T (=DSM 44701T), isolated from a smear-ripened cheese.</title>
        <authorList>
            <consortium name="US DOE Joint Genome Institute (JGI-PGF)"/>
            <person name="Walter F."/>
            <person name="Albersmeier A."/>
            <person name="Kalinowski J."/>
            <person name="Ruckert C."/>
        </authorList>
    </citation>
    <scope>NUCLEOTIDE SEQUENCE</scope>
    <source>
        <strain evidence="1">KCTC 12988</strain>
    </source>
</reference>
<name>A0A918TYP6_9BACT</name>